<comment type="caution">
    <text evidence="2">The sequence shown here is derived from an EMBL/GenBank/DDBJ whole genome shotgun (WGS) entry which is preliminary data.</text>
</comment>
<evidence type="ECO:0000256" key="1">
    <source>
        <dbReference type="SAM" id="MobiDB-lite"/>
    </source>
</evidence>
<keyword evidence="3" id="KW-1185">Reference proteome</keyword>
<proteinExistence type="predicted"/>
<reference evidence="2 3" key="1">
    <citation type="submission" date="2018-07" db="EMBL/GenBank/DDBJ databases">
        <title>Genome sequence of Azospirillum sp. ATCC 49961.</title>
        <authorList>
            <person name="Sant'Anna F.H."/>
            <person name="Baldani J.I."/>
            <person name="Zilli J.E."/>
            <person name="Reis V.M."/>
            <person name="Hartmann A."/>
            <person name="Cruz L."/>
            <person name="de Souza E.M."/>
            <person name="de Oliveira Pedrosa F."/>
            <person name="Passaglia L.M.P."/>
        </authorList>
    </citation>
    <scope>NUCLEOTIDE SEQUENCE [LARGE SCALE GENOMIC DNA]</scope>
    <source>
        <strain evidence="2 3">ATCC 49961</strain>
    </source>
</reference>
<gene>
    <name evidence="2" type="ORF">DS843_28375</name>
</gene>
<dbReference type="EMBL" id="QOKW01000041">
    <property type="protein sequence ID" value="KAA0676123.1"/>
    <property type="molecule type" value="Genomic_DNA"/>
</dbReference>
<feature type="region of interest" description="Disordered" evidence="1">
    <location>
        <begin position="16"/>
        <end position="71"/>
    </location>
</feature>
<protein>
    <submittedName>
        <fullName evidence="2">Uncharacterized protein</fullName>
    </submittedName>
</protein>
<accession>A0A9W7KNI8</accession>
<evidence type="ECO:0000313" key="3">
    <source>
        <dbReference type="Proteomes" id="UP000480854"/>
    </source>
</evidence>
<dbReference type="AlphaFoldDB" id="A0A9W7KNI8"/>
<dbReference type="Proteomes" id="UP000480854">
    <property type="component" value="Unassembled WGS sequence"/>
</dbReference>
<evidence type="ECO:0000313" key="2">
    <source>
        <dbReference type="EMBL" id="KAA0676123.1"/>
    </source>
</evidence>
<sequence>MTAVEAAIAALDVDFGGDPMMTERDVTPPNRPAEAETRASQVVPFKQWLQRRTASQPRPQDGGDDTSPPAA</sequence>
<name>A0A9W7KNI8_9PROT</name>
<organism evidence="2 3">
    <name type="scientific">Roseomonas genomospecies 6</name>
    <dbReference type="NCBI Taxonomy" id="214106"/>
    <lineage>
        <taxon>Bacteria</taxon>
        <taxon>Pseudomonadati</taxon>
        <taxon>Pseudomonadota</taxon>
        <taxon>Alphaproteobacteria</taxon>
        <taxon>Acetobacterales</taxon>
        <taxon>Roseomonadaceae</taxon>
        <taxon>Roseomonas</taxon>
    </lineage>
</organism>
<dbReference type="RefSeq" id="WP_149472195.1">
    <property type="nucleotide sequence ID" value="NZ_QOKW01000041.1"/>
</dbReference>